<evidence type="ECO:0000256" key="3">
    <source>
        <dbReference type="ARBA" id="ARBA00012499"/>
    </source>
</evidence>
<evidence type="ECO:0000256" key="1">
    <source>
        <dbReference type="ARBA" id="ARBA00001947"/>
    </source>
</evidence>
<dbReference type="InterPro" id="IPR002579">
    <property type="entry name" value="Met_Sox_Rdtase_MsrB_dom"/>
</dbReference>
<reference evidence="9" key="1">
    <citation type="submission" date="2018-06" db="EMBL/GenBank/DDBJ databases">
        <authorList>
            <person name="Zhirakovskaya E."/>
        </authorList>
    </citation>
    <scope>NUCLEOTIDE SEQUENCE</scope>
</reference>
<keyword evidence="4" id="KW-0479">Metal-binding</keyword>
<gene>
    <name evidence="9" type="ORF">MNBD_BACTEROID07-619</name>
</gene>
<dbReference type="Pfam" id="PF01641">
    <property type="entry name" value="SelR"/>
    <property type="match status" value="1"/>
</dbReference>
<dbReference type="GO" id="GO:0030091">
    <property type="term" value="P:protein repair"/>
    <property type="evidence" value="ECO:0007669"/>
    <property type="project" value="InterPro"/>
</dbReference>
<dbReference type="FunFam" id="2.170.150.20:FF:000001">
    <property type="entry name" value="Peptide methionine sulfoxide reductase MsrB"/>
    <property type="match status" value="1"/>
</dbReference>
<dbReference type="GO" id="GO:0033743">
    <property type="term" value="F:peptide-methionine (R)-S-oxide reductase activity"/>
    <property type="evidence" value="ECO:0007669"/>
    <property type="project" value="UniProtKB-EC"/>
</dbReference>
<accession>A0A3B0UEJ1</accession>
<organism evidence="9">
    <name type="scientific">hydrothermal vent metagenome</name>
    <dbReference type="NCBI Taxonomy" id="652676"/>
    <lineage>
        <taxon>unclassified sequences</taxon>
        <taxon>metagenomes</taxon>
        <taxon>ecological metagenomes</taxon>
    </lineage>
</organism>
<dbReference type="Gene3D" id="2.170.150.20">
    <property type="entry name" value="Peptide methionine sulfoxide reductase"/>
    <property type="match status" value="1"/>
</dbReference>
<evidence type="ECO:0000256" key="2">
    <source>
        <dbReference type="ARBA" id="ARBA00007174"/>
    </source>
</evidence>
<dbReference type="GO" id="GO:0046872">
    <property type="term" value="F:metal ion binding"/>
    <property type="evidence" value="ECO:0007669"/>
    <property type="project" value="UniProtKB-KW"/>
</dbReference>
<dbReference type="GO" id="GO:0005737">
    <property type="term" value="C:cytoplasm"/>
    <property type="evidence" value="ECO:0007669"/>
    <property type="project" value="TreeGrafter"/>
</dbReference>
<evidence type="ECO:0000313" key="9">
    <source>
        <dbReference type="EMBL" id="VAW28968.1"/>
    </source>
</evidence>
<protein>
    <recommendedName>
        <fullName evidence="3">peptide-methionine (R)-S-oxide reductase</fullName>
        <ecNumber evidence="3">1.8.4.12</ecNumber>
    </recommendedName>
</protein>
<evidence type="ECO:0000259" key="8">
    <source>
        <dbReference type="PROSITE" id="PS51790"/>
    </source>
</evidence>
<dbReference type="HAMAP" id="MF_01400">
    <property type="entry name" value="MsrB"/>
    <property type="match status" value="1"/>
</dbReference>
<dbReference type="SUPFAM" id="SSF51316">
    <property type="entry name" value="Mss4-like"/>
    <property type="match status" value="1"/>
</dbReference>
<name>A0A3B0UEJ1_9ZZZZ</name>
<proteinExistence type="inferred from homology"/>
<feature type="domain" description="MsrB" evidence="8">
    <location>
        <begin position="8"/>
        <end position="130"/>
    </location>
</feature>
<keyword evidence="6 9" id="KW-0560">Oxidoreductase</keyword>
<comment type="cofactor">
    <cofactor evidence="1">
        <name>Zn(2+)</name>
        <dbReference type="ChEBI" id="CHEBI:29105"/>
    </cofactor>
</comment>
<dbReference type="InterPro" id="IPR011057">
    <property type="entry name" value="Mss4-like_sf"/>
</dbReference>
<comment type="similarity">
    <text evidence="2">Belongs to the MsrB Met sulfoxide reductase family.</text>
</comment>
<comment type="catalytic activity">
    <reaction evidence="7">
        <text>L-methionyl-[protein] + [thioredoxin]-disulfide + H2O = L-methionyl-(R)-S-oxide-[protein] + [thioredoxin]-dithiol</text>
        <dbReference type="Rhea" id="RHEA:24164"/>
        <dbReference type="Rhea" id="RHEA-COMP:10698"/>
        <dbReference type="Rhea" id="RHEA-COMP:10700"/>
        <dbReference type="Rhea" id="RHEA-COMP:12313"/>
        <dbReference type="Rhea" id="RHEA-COMP:12314"/>
        <dbReference type="ChEBI" id="CHEBI:15377"/>
        <dbReference type="ChEBI" id="CHEBI:16044"/>
        <dbReference type="ChEBI" id="CHEBI:29950"/>
        <dbReference type="ChEBI" id="CHEBI:45764"/>
        <dbReference type="ChEBI" id="CHEBI:50058"/>
        <dbReference type="EC" id="1.8.4.12"/>
    </reaction>
</comment>
<dbReference type="InterPro" id="IPR028427">
    <property type="entry name" value="Met_Sox_Rdtase_MsrB"/>
</dbReference>
<dbReference type="PANTHER" id="PTHR10173">
    <property type="entry name" value="METHIONINE SULFOXIDE REDUCTASE"/>
    <property type="match status" value="1"/>
</dbReference>
<dbReference type="GO" id="GO:0006979">
    <property type="term" value="P:response to oxidative stress"/>
    <property type="evidence" value="ECO:0007669"/>
    <property type="project" value="InterPro"/>
</dbReference>
<dbReference type="PROSITE" id="PS51790">
    <property type="entry name" value="MSRB"/>
    <property type="match status" value="1"/>
</dbReference>
<evidence type="ECO:0000256" key="5">
    <source>
        <dbReference type="ARBA" id="ARBA00022833"/>
    </source>
</evidence>
<evidence type="ECO:0000256" key="6">
    <source>
        <dbReference type="ARBA" id="ARBA00023002"/>
    </source>
</evidence>
<dbReference type="AlphaFoldDB" id="A0A3B0UEJ1"/>
<dbReference type="EC" id="1.8.4.12" evidence="3"/>
<keyword evidence="5" id="KW-0862">Zinc</keyword>
<dbReference type="EMBL" id="UOET01000303">
    <property type="protein sequence ID" value="VAW28968.1"/>
    <property type="molecule type" value="Genomic_DNA"/>
</dbReference>
<dbReference type="PANTHER" id="PTHR10173:SF52">
    <property type="entry name" value="METHIONINE-R-SULFOXIDE REDUCTASE B1"/>
    <property type="match status" value="1"/>
</dbReference>
<dbReference type="NCBIfam" id="TIGR00357">
    <property type="entry name" value="peptide-methionine (R)-S-oxide reductase MsrB"/>
    <property type="match status" value="1"/>
</dbReference>
<evidence type="ECO:0000256" key="7">
    <source>
        <dbReference type="ARBA" id="ARBA00048488"/>
    </source>
</evidence>
<sequence length="140" mass="15784">MTKVKYAEKEWVKKLDPQQYRILRQCGTEPPFTGKYYHNTNNGNYYCAACGALLFTSGTKYDSGSGWPSFYAPANNKNIIEVPDTSHGMERIEIKCVHCGSHLGHLFPDGPNPTGLRYCVNSLAMNFEEKPPEETGKKEK</sequence>
<evidence type="ECO:0000256" key="4">
    <source>
        <dbReference type="ARBA" id="ARBA00022723"/>
    </source>
</evidence>